<dbReference type="VEuPathDB" id="VectorBase:ASIS006630"/>
<reference evidence="2" key="2">
    <citation type="submission" date="2020-05" db="UniProtKB">
        <authorList>
            <consortium name="EnsemblMetazoa"/>
        </authorList>
    </citation>
    <scope>IDENTIFICATION</scope>
</reference>
<dbReference type="Proteomes" id="UP000030765">
    <property type="component" value="Unassembled WGS sequence"/>
</dbReference>
<evidence type="ECO:0000313" key="2">
    <source>
        <dbReference type="EnsemblMetazoa" id="ASIC009632-PA"/>
    </source>
</evidence>
<accession>A0A084VVQ6</accession>
<dbReference type="EMBL" id="ATLV01017212">
    <property type="status" value="NOT_ANNOTATED_CDS"/>
    <property type="molecule type" value="Genomic_DNA"/>
</dbReference>
<dbReference type="EnsemblMetazoa" id="ASIC009632-RA">
    <property type="protein sequence ID" value="ASIC009632-PA"/>
    <property type="gene ID" value="ASIC009632"/>
</dbReference>
<proteinExistence type="predicted"/>
<keyword evidence="3" id="KW-1185">Reference proteome</keyword>
<gene>
    <name evidence="1" type="ORF">ZHAS_00009632</name>
</gene>
<dbReference type="EMBL" id="KE525157">
    <property type="protein sequence ID" value="KFB42050.1"/>
    <property type="molecule type" value="Genomic_DNA"/>
</dbReference>
<evidence type="ECO:0000313" key="3">
    <source>
        <dbReference type="Proteomes" id="UP000030765"/>
    </source>
</evidence>
<reference evidence="1 3" key="1">
    <citation type="journal article" date="2014" name="BMC Genomics">
        <title>Genome sequence of Anopheles sinensis provides insight into genetics basis of mosquito competence for malaria parasites.</title>
        <authorList>
            <person name="Zhou D."/>
            <person name="Zhang D."/>
            <person name="Ding G."/>
            <person name="Shi L."/>
            <person name="Hou Q."/>
            <person name="Ye Y."/>
            <person name="Xu Y."/>
            <person name="Zhou H."/>
            <person name="Xiong C."/>
            <person name="Li S."/>
            <person name="Yu J."/>
            <person name="Hong S."/>
            <person name="Yu X."/>
            <person name="Zou P."/>
            <person name="Chen C."/>
            <person name="Chang X."/>
            <person name="Wang W."/>
            <person name="Lv Y."/>
            <person name="Sun Y."/>
            <person name="Ma L."/>
            <person name="Shen B."/>
            <person name="Zhu C."/>
        </authorList>
    </citation>
    <scope>NUCLEOTIDE SEQUENCE [LARGE SCALE GENOMIC DNA]</scope>
</reference>
<dbReference type="AlphaFoldDB" id="A0A084VVQ6"/>
<dbReference type="VEuPathDB" id="VectorBase:ASIC009632"/>
<keyword evidence="1" id="KW-0812">Transmembrane</keyword>
<protein>
    <submittedName>
        <fullName evidence="1 2">Ferric reductase like transmembrane component</fullName>
    </submittedName>
</protein>
<keyword evidence="1" id="KW-0472">Membrane</keyword>
<sequence>MKSSGTRDAQAYLRLFFTKGKVLESVVTLRVLECTSNTVPRRDPPHPKPEPGLCHATKNHARSVCDGISMAEEGAVRVGFCFLNNAGTVERRNCDECLTYGFGTEEVLINGTSGAYFVTRAVFRWAC</sequence>
<name>A0A084VVQ6_ANOSI</name>
<organism evidence="1">
    <name type="scientific">Anopheles sinensis</name>
    <name type="common">Mosquito</name>
    <dbReference type="NCBI Taxonomy" id="74873"/>
    <lineage>
        <taxon>Eukaryota</taxon>
        <taxon>Metazoa</taxon>
        <taxon>Ecdysozoa</taxon>
        <taxon>Arthropoda</taxon>
        <taxon>Hexapoda</taxon>
        <taxon>Insecta</taxon>
        <taxon>Pterygota</taxon>
        <taxon>Neoptera</taxon>
        <taxon>Endopterygota</taxon>
        <taxon>Diptera</taxon>
        <taxon>Nematocera</taxon>
        <taxon>Culicoidea</taxon>
        <taxon>Culicidae</taxon>
        <taxon>Anophelinae</taxon>
        <taxon>Anopheles</taxon>
    </lineage>
</organism>
<evidence type="ECO:0000313" key="1">
    <source>
        <dbReference type="EMBL" id="KFB42050.1"/>
    </source>
</evidence>